<dbReference type="EMBL" id="MU118126">
    <property type="protein sequence ID" value="KAF9644643.1"/>
    <property type="molecule type" value="Genomic_DNA"/>
</dbReference>
<dbReference type="Proteomes" id="UP000886501">
    <property type="component" value="Unassembled WGS sequence"/>
</dbReference>
<organism evidence="1 2">
    <name type="scientific">Thelephora ganbajun</name>
    <name type="common">Ganba fungus</name>
    <dbReference type="NCBI Taxonomy" id="370292"/>
    <lineage>
        <taxon>Eukaryota</taxon>
        <taxon>Fungi</taxon>
        <taxon>Dikarya</taxon>
        <taxon>Basidiomycota</taxon>
        <taxon>Agaricomycotina</taxon>
        <taxon>Agaricomycetes</taxon>
        <taxon>Thelephorales</taxon>
        <taxon>Thelephoraceae</taxon>
        <taxon>Thelephora</taxon>
    </lineage>
</organism>
<gene>
    <name evidence="1" type="ORF">BDM02DRAFT_886049</name>
</gene>
<name>A0ACB6Z5K6_THEGA</name>
<proteinExistence type="predicted"/>
<keyword evidence="2" id="KW-1185">Reference proteome</keyword>
<accession>A0ACB6Z5K6</accession>
<protein>
    <submittedName>
        <fullName evidence="1">5'-nucleotidase</fullName>
    </submittedName>
</protein>
<comment type="caution">
    <text evidence="1">The sequence shown here is derived from an EMBL/GenBank/DDBJ whole genome shotgun (WGS) entry which is preliminary data.</text>
</comment>
<evidence type="ECO:0000313" key="1">
    <source>
        <dbReference type="EMBL" id="KAF9644643.1"/>
    </source>
</evidence>
<reference evidence="1" key="1">
    <citation type="submission" date="2019-10" db="EMBL/GenBank/DDBJ databases">
        <authorList>
            <consortium name="DOE Joint Genome Institute"/>
            <person name="Kuo A."/>
            <person name="Miyauchi S."/>
            <person name="Kiss E."/>
            <person name="Drula E."/>
            <person name="Kohler A."/>
            <person name="Sanchez-Garcia M."/>
            <person name="Andreopoulos B."/>
            <person name="Barry K.W."/>
            <person name="Bonito G."/>
            <person name="Buee M."/>
            <person name="Carver A."/>
            <person name="Chen C."/>
            <person name="Cichocki N."/>
            <person name="Clum A."/>
            <person name="Culley D."/>
            <person name="Crous P.W."/>
            <person name="Fauchery L."/>
            <person name="Girlanda M."/>
            <person name="Hayes R."/>
            <person name="Keri Z."/>
            <person name="Labutti K."/>
            <person name="Lipzen A."/>
            <person name="Lombard V."/>
            <person name="Magnuson J."/>
            <person name="Maillard F."/>
            <person name="Morin E."/>
            <person name="Murat C."/>
            <person name="Nolan M."/>
            <person name="Ohm R."/>
            <person name="Pangilinan J."/>
            <person name="Pereira M."/>
            <person name="Perotto S."/>
            <person name="Peter M."/>
            <person name="Riley R."/>
            <person name="Sitrit Y."/>
            <person name="Stielow B."/>
            <person name="Szollosi G."/>
            <person name="Zifcakova L."/>
            <person name="Stursova M."/>
            <person name="Spatafora J.W."/>
            <person name="Tedersoo L."/>
            <person name="Vaario L.-M."/>
            <person name="Yamada A."/>
            <person name="Yan M."/>
            <person name="Wang P."/>
            <person name="Xu J."/>
            <person name="Bruns T."/>
            <person name="Baldrian P."/>
            <person name="Vilgalys R."/>
            <person name="Henrissat B."/>
            <person name="Grigoriev I.V."/>
            <person name="Hibbett D."/>
            <person name="Nagy L.G."/>
            <person name="Martin F.M."/>
        </authorList>
    </citation>
    <scope>NUCLEOTIDE SEQUENCE</scope>
    <source>
        <strain evidence="1">P2</strain>
    </source>
</reference>
<sequence length="550" mass="60622">MKLASLLLSVVLLTSTYAAVVVLEDGLEIHTLQSESRDYNDDYDDEDDHGNKTFDITLFHVNDVHAHLDHFRSSGTNCTDPTLGCYGGYASIKATIDYLRPQKENSLFLNIGDEFQGTLYFSYYGGEKIAETINQLGFDAFVLGNHEFDRGDDHLAQFLKNLTFPTVCANIQSNNTDLMEHIQPFRVFEEYDLAVIGVTTETTPGISSPGPGTKFLNSTETMQETIDFIRKEKLAKRIVAMTHIGYEEDKKLAQNTKGLYLIIGGHSHTPLGNFTGAQGPYPTIEKNLDGEEVFVVTAYRWGEYLGALDVSFDKKGRIVKYTGAPIHMINTTAVDAKLEAQIREWAIPFIEYSRQVVGKTNVLLDQSICQQGECNIGDAVSDAVLWYRGTNTDAAITNSGGYRASIDAGDITLEQVLTTMPFGNAVVDLTFTGGDLWKSFEGIASKVSQFNGRIVTSFVQVSKNIKFKYNPAAAVGSRLIELSINGKPLSASDTTTYKISTWDFLANGGDNFWPKQTGFVTLDTQDDVFVAYLKQSGPLAGQLDGRISTV</sequence>
<evidence type="ECO:0000313" key="2">
    <source>
        <dbReference type="Proteomes" id="UP000886501"/>
    </source>
</evidence>
<reference evidence="1" key="2">
    <citation type="journal article" date="2020" name="Nat. Commun.">
        <title>Large-scale genome sequencing of mycorrhizal fungi provides insights into the early evolution of symbiotic traits.</title>
        <authorList>
            <person name="Miyauchi S."/>
            <person name="Kiss E."/>
            <person name="Kuo A."/>
            <person name="Drula E."/>
            <person name="Kohler A."/>
            <person name="Sanchez-Garcia M."/>
            <person name="Morin E."/>
            <person name="Andreopoulos B."/>
            <person name="Barry K.W."/>
            <person name="Bonito G."/>
            <person name="Buee M."/>
            <person name="Carver A."/>
            <person name="Chen C."/>
            <person name="Cichocki N."/>
            <person name="Clum A."/>
            <person name="Culley D."/>
            <person name="Crous P.W."/>
            <person name="Fauchery L."/>
            <person name="Girlanda M."/>
            <person name="Hayes R.D."/>
            <person name="Keri Z."/>
            <person name="LaButti K."/>
            <person name="Lipzen A."/>
            <person name="Lombard V."/>
            <person name="Magnuson J."/>
            <person name="Maillard F."/>
            <person name="Murat C."/>
            <person name="Nolan M."/>
            <person name="Ohm R.A."/>
            <person name="Pangilinan J."/>
            <person name="Pereira M.F."/>
            <person name="Perotto S."/>
            <person name="Peter M."/>
            <person name="Pfister S."/>
            <person name="Riley R."/>
            <person name="Sitrit Y."/>
            <person name="Stielow J.B."/>
            <person name="Szollosi G."/>
            <person name="Zifcakova L."/>
            <person name="Stursova M."/>
            <person name="Spatafora J.W."/>
            <person name="Tedersoo L."/>
            <person name="Vaario L.M."/>
            <person name="Yamada A."/>
            <person name="Yan M."/>
            <person name="Wang P."/>
            <person name="Xu J."/>
            <person name="Bruns T."/>
            <person name="Baldrian P."/>
            <person name="Vilgalys R."/>
            <person name="Dunand C."/>
            <person name="Henrissat B."/>
            <person name="Grigoriev I.V."/>
            <person name="Hibbett D."/>
            <person name="Nagy L.G."/>
            <person name="Martin F.M."/>
        </authorList>
    </citation>
    <scope>NUCLEOTIDE SEQUENCE</scope>
    <source>
        <strain evidence="1">P2</strain>
    </source>
</reference>